<dbReference type="PATRIC" id="fig|369723.5.peg.1545"/>
<sequence length="233" mass="24538">MSGPLAQVVAQLTSTIQRLDSLVVAAMRAQADIEKGHQHYTTAGQGSASPGMKAAVDTSRTASEKANRLGRLNSLAAQHLARYVNIVEPGSVPSREAMGSATPPGEDLLADSQRRDVARANVGNFLKRQVRKADELQEQTTNATQAVQQSIKILRNPNGPRGAQSTGTGTPTTPAASPRPKIDTAEAAGNLVVVGLLAGVAAHRIAAVIRSRVTSLRRRRDQTGRSDSGVGRR</sequence>
<organism evidence="2 3">
    <name type="scientific">Salinispora tropica (strain ATCC BAA-916 / DSM 44818 / JCM 13857 / NBRC 105044 / CNB-440)</name>
    <dbReference type="NCBI Taxonomy" id="369723"/>
    <lineage>
        <taxon>Bacteria</taxon>
        <taxon>Bacillati</taxon>
        <taxon>Actinomycetota</taxon>
        <taxon>Actinomycetes</taxon>
        <taxon>Micromonosporales</taxon>
        <taxon>Micromonosporaceae</taxon>
        <taxon>Salinispora</taxon>
    </lineage>
</organism>
<feature type="region of interest" description="Disordered" evidence="1">
    <location>
        <begin position="136"/>
        <end position="181"/>
    </location>
</feature>
<proteinExistence type="predicted"/>
<keyword evidence="3" id="KW-1185">Reference proteome</keyword>
<name>A4X530_SALTO</name>
<dbReference type="RefSeq" id="WP_011905412.1">
    <property type="nucleotide sequence ID" value="NC_009380.1"/>
</dbReference>
<feature type="compositionally biased region" description="Low complexity" evidence="1">
    <location>
        <begin position="162"/>
        <end position="178"/>
    </location>
</feature>
<reference evidence="3" key="1">
    <citation type="journal article" date="2007" name="Proc. Natl. Acad. Sci. U.S.A.">
        <title>Genome sequencing reveals complex secondary metabolome in the marine actinomycete Salinispora tropica.</title>
        <authorList>
            <person name="Udwary D.W."/>
            <person name="Zeigler L."/>
            <person name="Asolkar R.N."/>
            <person name="Singan V."/>
            <person name="Lapidus A."/>
            <person name="Fenical W."/>
            <person name="Jensen P.R."/>
            <person name="Moore B.S."/>
        </authorList>
    </citation>
    <scope>NUCLEOTIDE SEQUENCE [LARGE SCALE GENOMIC DNA]</scope>
    <source>
        <strain evidence="3">ATCC BAA-916 / DSM 44818 / CNB-440</strain>
    </source>
</reference>
<evidence type="ECO:0000256" key="1">
    <source>
        <dbReference type="SAM" id="MobiDB-lite"/>
    </source>
</evidence>
<dbReference type="KEGG" id="stp:Strop_1514"/>
<dbReference type="STRING" id="369723.Strop_1514"/>
<evidence type="ECO:0000313" key="3">
    <source>
        <dbReference type="Proteomes" id="UP000000235"/>
    </source>
</evidence>
<accession>A4X530</accession>
<dbReference type="HOGENOM" id="CLU_1189230_0_0_11"/>
<gene>
    <name evidence="2" type="ordered locus">Strop_1514</name>
</gene>
<feature type="region of interest" description="Disordered" evidence="1">
    <location>
        <begin position="214"/>
        <end position="233"/>
    </location>
</feature>
<protein>
    <submittedName>
        <fullName evidence="2">Uncharacterized protein</fullName>
    </submittedName>
</protein>
<dbReference type="AlphaFoldDB" id="A4X530"/>
<evidence type="ECO:0000313" key="2">
    <source>
        <dbReference type="EMBL" id="ABP53980.1"/>
    </source>
</evidence>
<dbReference type="Proteomes" id="UP000000235">
    <property type="component" value="Chromosome"/>
</dbReference>
<feature type="compositionally biased region" description="Polar residues" evidence="1">
    <location>
        <begin position="138"/>
        <end position="151"/>
    </location>
</feature>
<dbReference type="EMBL" id="CP000667">
    <property type="protein sequence ID" value="ABP53980.1"/>
    <property type="molecule type" value="Genomic_DNA"/>
</dbReference>